<protein>
    <submittedName>
        <fullName evidence="2">Peptidase M17</fullName>
    </submittedName>
</protein>
<evidence type="ECO:0000313" key="3">
    <source>
        <dbReference type="Proteomes" id="UP000248926"/>
    </source>
</evidence>
<dbReference type="RefSeq" id="WP_111982582.1">
    <property type="nucleotide sequence ID" value="NZ_NFZS01000001.1"/>
</dbReference>
<keyword evidence="3" id="KW-1185">Reference proteome</keyword>
<dbReference type="SUPFAM" id="SSF52949">
    <property type="entry name" value="Macro domain-like"/>
    <property type="match status" value="1"/>
</dbReference>
<dbReference type="EMBL" id="NFZS01000001">
    <property type="protein sequence ID" value="RAO78080.1"/>
    <property type="molecule type" value="Genomic_DNA"/>
</dbReference>
<dbReference type="AlphaFoldDB" id="A0A328P8W3"/>
<evidence type="ECO:0000259" key="1">
    <source>
        <dbReference type="Pfam" id="PF02789"/>
    </source>
</evidence>
<reference evidence="2 3" key="1">
    <citation type="journal article" date="2018" name="Genet. Mol. Biol.">
        <title>The genome sequence of Dyella jiangningensis FCAV SCS01 from a lignocellulose-decomposing microbial consortium metagenome reveals potential for biotechnological applications.</title>
        <authorList>
            <person name="Desiderato J.G."/>
            <person name="Alvarenga D.O."/>
            <person name="Constancio M.T.L."/>
            <person name="Alves L.M.C."/>
            <person name="Varani A.M."/>
        </authorList>
    </citation>
    <scope>NUCLEOTIDE SEQUENCE [LARGE SCALE GENOMIC DNA]</scope>
    <source>
        <strain evidence="2 3">FCAV SCS01</strain>
    </source>
</reference>
<comment type="caution">
    <text evidence="2">The sequence shown here is derived from an EMBL/GenBank/DDBJ whole genome shotgun (WGS) entry which is preliminary data.</text>
</comment>
<name>A0A328P8W3_9GAMM</name>
<dbReference type="Pfam" id="PF02789">
    <property type="entry name" value="Peptidase_M17_N"/>
    <property type="match status" value="1"/>
</dbReference>
<evidence type="ECO:0000313" key="2">
    <source>
        <dbReference type="EMBL" id="RAO78080.1"/>
    </source>
</evidence>
<proteinExistence type="predicted"/>
<dbReference type="InterPro" id="IPR043472">
    <property type="entry name" value="Macro_dom-like"/>
</dbReference>
<dbReference type="GO" id="GO:0006508">
    <property type="term" value="P:proteolysis"/>
    <property type="evidence" value="ECO:0007669"/>
    <property type="project" value="InterPro"/>
</dbReference>
<gene>
    <name evidence="2" type="ORF">CA260_09715</name>
</gene>
<feature type="domain" description="Peptidase M17 leucyl aminopeptidase N-terminal" evidence="1">
    <location>
        <begin position="55"/>
        <end position="135"/>
    </location>
</feature>
<organism evidence="2 3">
    <name type="scientific">Dyella jiangningensis</name>
    <dbReference type="NCBI Taxonomy" id="1379159"/>
    <lineage>
        <taxon>Bacteria</taxon>
        <taxon>Pseudomonadati</taxon>
        <taxon>Pseudomonadota</taxon>
        <taxon>Gammaproteobacteria</taxon>
        <taxon>Lysobacterales</taxon>
        <taxon>Rhodanobacteraceae</taxon>
        <taxon>Dyella</taxon>
    </lineage>
</organism>
<dbReference type="InterPro" id="IPR008283">
    <property type="entry name" value="Peptidase_M17_N"/>
</dbReference>
<dbReference type="Gene3D" id="3.40.220.10">
    <property type="entry name" value="Leucine Aminopeptidase, subunit E, domain 1"/>
    <property type="match status" value="1"/>
</dbReference>
<accession>A0A328P8W3</accession>
<dbReference type="Proteomes" id="UP000248926">
    <property type="component" value="Unassembled WGS sequence"/>
</dbReference>
<dbReference type="GO" id="GO:0070006">
    <property type="term" value="F:metalloaminopeptidase activity"/>
    <property type="evidence" value="ECO:0007669"/>
    <property type="project" value="InterPro"/>
</dbReference>
<dbReference type="OrthoDB" id="20531at2"/>
<sequence length="204" mass="21045">MEARNPAPERQTLGSWQGVSIDIAAWDGVAADVDLSIACMFVRELDDGLRGGLLHLDNALSGRLVRLRDEGVFTGDRGETLLVSLPPPTVVARAVMMIGMGEPSQWTPAVTAHAVTVALGAAVHLGATRAAFAPSLLDSGLAPSATVGVAPAMMKAVMRAIDVHMSIAAHGLAAPPSLRRWVFDVGAAGFSSAAAQFSAALGDR</sequence>